<dbReference type="RefSeq" id="WP_145360359.1">
    <property type="nucleotide sequence ID" value="NZ_CP036265.1"/>
</dbReference>
<organism evidence="3 4">
    <name type="scientific">Alienimonas californiensis</name>
    <dbReference type="NCBI Taxonomy" id="2527989"/>
    <lineage>
        <taxon>Bacteria</taxon>
        <taxon>Pseudomonadati</taxon>
        <taxon>Planctomycetota</taxon>
        <taxon>Planctomycetia</taxon>
        <taxon>Planctomycetales</taxon>
        <taxon>Planctomycetaceae</taxon>
        <taxon>Alienimonas</taxon>
    </lineage>
</organism>
<feature type="domain" description="Gfo/Idh/MocA-like oxidoreductase N-terminal" evidence="1">
    <location>
        <begin position="4"/>
        <end position="120"/>
    </location>
</feature>
<dbReference type="Gene3D" id="3.30.360.10">
    <property type="entry name" value="Dihydrodipicolinate Reductase, domain 2"/>
    <property type="match status" value="1"/>
</dbReference>
<dbReference type="OrthoDB" id="9815825at2"/>
<dbReference type="InterPro" id="IPR051450">
    <property type="entry name" value="Gfo/Idh/MocA_Oxidoreductases"/>
</dbReference>
<evidence type="ECO:0000259" key="1">
    <source>
        <dbReference type="Pfam" id="PF01408"/>
    </source>
</evidence>
<dbReference type="Proteomes" id="UP000318741">
    <property type="component" value="Chromosome"/>
</dbReference>
<dbReference type="PANTHER" id="PTHR43377:SF1">
    <property type="entry name" value="BILIVERDIN REDUCTASE A"/>
    <property type="match status" value="1"/>
</dbReference>
<dbReference type="PANTHER" id="PTHR43377">
    <property type="entry name" value="BILIVERDIN REDUCTASE A"/>
    <property type="match status" value="1"/>
</dbReference>
<dbReference type="AlphaFoldDB" id="A0A517PDN7"/>
<dbReference type="EMBL" id="CP036265">
    <property type="protein sequence ID" value="QDT17492.1"/>
    <property type="molecule type" value="Genomic_DNA"/>
</dbReference>
<dbReference type="KEGG" id="acaf:CA12_36180"/>
<dbReference type="SUPFAM" id="SSF55347">
    <property type="entry name" value="Glyceraldehyde-3-phosphate dehydrogenase-like, C-terminal domain"/>
    <property type="match status" value="1"/>
</dbReference>
<reference evidence="3 4" key="1">
    <citation type="submission" date="2019-02" db="EMBL/GenBank/DDBJ databases">
        <title>Deep-cultivation of Planctomycetes and their phenomic and genomic characterization uncovers novel biology.</title>
        <authorList>
            <person name="Wiegand S."/>
            <person name="Jogler M."/>
            <person name="Boedeker C."/>
            <person name="Pinto D."/>
            <person name="Vollmers J."/>
            <person name="Rivas-Marin E."/>
            <person name="Kohn T."/>
            <person name="Peeters S.H."/>
            <person name="Heuer A."/>
            <person name="Rast P."/>
            <person name="Oberbeckmann S."/>
            <person name="Bunk B."/>
            <person name="Jeske O."/>
            <person name="Meyerdierks A."/>
            <person name="Storesund J.E."/>
            <person name="Kallscheuer N."/>
            <person name="Luecker S."/>
            <person name="Lage O.M."/>
            <person name="Pohl T."/>
            <person name="Merkel B.J."/>
            <person name="Hornburger P."/>
            <person name="Mueller R.-W."/>
            <person name="Bruemmer F."/>
            <person name="Labrenz M."/>
            <person name="Spormann A.M."/>
            <person name="Op den Camp H."/>
            <person name="Overmann J."/>
            <person name="Amann R."/>
            <person name="Jetten M.S.M."/>
            <person name="Mascher T."/>
            <person name="Medema M.H."/>
            <person name="Devos D.P."/>
            <person name="Kaster A.-K."/>
            <person name="Ovreas L."/>
            <person name="Rohde M."/>
            <person name="Galperin M.Y."/>
            <person name="Jogler C."/>
        </authorList>
    </citation>
    <scope>NUCLEOTIDE SEQUENCE [LARGE SCALE GENOMIC DNA]</scope>
    <source>
        <strain evidence="3 4">CA12</strain>
    </source>
</reference>
<gene>
    <name evidence="3" type="ORF">CA12_36180</name>
</gene>
<feature type="domain" description="GFO/IDH/MocA-like oxidoreductase" evidence="2">
    <location>
        <begin position="137"/>
        <end position="233"/>
    </location>
</feature>
<sequence length="346" mass="36523">MSSLNVAVAGVGALGRHHARILAGLDGVNLVAVADRDRKAAGRIAEEHGCRAVADVREILDEVDAVSVATPTFTHADVAGACLAAGKHLLVEKPLSSDVREAEQIALKARTAGVVLAVGHVERFNPAFEEVLARCSRPRYARFERLSPFAFRSVDVGAVHDLMIHDLELARCLFSGEEVVAVQALGTSILTDREDAVTARLTFEGGGVADLTANRVNPTAARTVQAFGERGVVAADLTTRRVLHYSATPALTHGPPVLSALDDPSADRAALRDSVFGRWIKTEEIPVSGRDALTAELADWTSCCRTGGTPRVDGPTAVAALELAEWVLEEIAASAKRAAAPVRKAA</sequence>
<dbReference type="SUPFAM" id="SSF51735">
    <property type="entry name" value="NAD(P)-binding Rossmann-fold domains"/>
    <property type="match status" value="1"/>
</dbReference>
<evidence type="ECO:0000313" key="3">
    <source>
        <dbReference type="EMBL" id="QDT17492.1"/>
    </source>
</evidence>
<protein>
    <submittedName>
        <fullName evidence="3">Dehydrogenase</fullName>
    </submittedName>
</protein>
<dbReference type="Gene3D" id="3.40.50.720">
    <property type="entry name" value="NAD(P)-binding Rossmann-like Domain"/>
    <property type="match status" value="1"/>
</dbReference>
<dbReference type="InterPro" id="IPR036291">
    <property type="entry name" value="NAD(P)-bd_dom_sf"/>
</dbReference>
<name>A0A517PDN7_9PLAN</name>
<dbReference type="GO" id="GO:0000166">
    <property type="term" value="F:nucleotide binding"/>
    <property type="evidence" value="ECO:0007669"/>
    <property type="project" value="InterPro"/>
</dbReference>
<evidence type="ECO:0000313" key="4">
    <source>
        <dbReference type="Proteomes" id="UP000318741"/>
    </source>
</evidence>
<dbReference type="Pfam" id="PF22725">
    <property type="entry name" value="GFO_IDH_MocA_C3"/>
    <property type="match status" value="1"/>
</dbReference>
<proteinExistence type="predicted"/>
<dbReference type="Pfam" id="PF01408">
    <property type="entry name" value="GFO_IDH_MocA"/>
    <property type="match status" value="1"/>
</dbReference>
<keyword evidence="4" id="KW-1185">Reference proteome</keyword>
<dbReference type="InterPro" id="IPR000683">
    <property type="entry name" value="Gfo/Idh/MocA-like_OxRdtase_N"/>
</dbReference>
<evidence type="ECO:0000259" key="2">
    <source>
        <dbReference type="Pfam" id="PF22725"/>
    </source>
</evidence>
<accession>A0A517PDN7</accession>
<dbReference type="InterPro" id="IPR055170">
    <property type="entry name" value="GFO_IDH_MocA-like_dom"/>
</dbReference>